<dbReference type="Pfam" id="PF14011">
    <property type="entry name" value="ESX-1_EspG"/>
    <property type="match status" value="1"/>
</dbReference>
<gene>
    <name evidence="5" type="ORF">NRB20_56050</name>
</gene>
<dbReference type="RefSeq" id="WP_153414076.1">
    <property type="nucleotide sequence ID" value="NZ_WEGK01000013.1"/>
</dbReference>
<dbReference type="OrthoDB" id="4518116at2"/>
<evidence type="ECO:0000256" key="3">
    <source>
        <dbReference type="ARBA" id="ARBA00022490"/>
    </source>
</evidence>
<evidence type="ECO:0000313" key="6">
    <source>
        <dbReference type="Proteomes" id="UP000438448"/>
    </source>
</evidence>
<dbReference type="EMBL" id="WEGK01000013">
    <property type="protein sequence ID" value="MQY22487.1"/>
    <property type="molecule type" value="Genomic_DNA"/>
</dbReference>
<evidence type="ECO:0000256" key="1">
    <source>
        <dbReference type="ARBA" id="ARBA00004496"/>
    </source>
</evidence>
<evidence type="ECO:0000256" key="4">
    <source>
        <dbReference type="ARBA" id="ARBA00023186"/>
    </source>
</evidence>
<accession>A0A7K0D9U3</accession>
<dbReference type="InterPro" id="IPR025734">
    <property type="entry name" value="EspG"/>
</dbReference>
<keyword evidence="6" id="KW-1185">Reference proteome</keyword>
<organism evidence="5 6">
    <name type="scientific">Nocardia macrotermitis</name>
    <dbReference type="NCBI Taxonomy" id="2585198"/>
    <lineage>
        <taxon>Bacteria</taxon>
        <taxon>Bacillati</taxon>
        <taxon>Actinomycetota</taxon>
        <taxon>Actinomycetes</taxon>
        <taxon>Mycobacteriales</taxon>
        <taxon>Nocardiaceae</taxon>
        <taxon>Nocardia</taxon>
    </lineage>
</organism>
<evidence type="ECO:0000313" key="5">
    <source>
        <dbReference type="EMBL" id="MQY22487.1"/>
    </source>
</evidence>
<keyword evidence="4" id="KW-0143">Chaperone</keyword>
<comment type="similarity">
    <text evidence="2">Belongs to the EspG family.</text>
</comment>
<dbReference type="Proteomes" id="UP000438448">
    <property type="component" value="Unassembled WGS sequence"/>
</dbReference>
<reference evidence="5 6" key="1">
    <citation type="submission" date="2019-10" db="EMBL/GenBank/DDBJ databases">
        <title>Nocardia macrotermitis sp. nov. and Nocardia aurantia sp. nov., isolated from the gut of fungus growing-termite Macrotermes natalensis.</title>
        <authorList>
            <person name="Benndorf R."/>
            <person name="Schwitalla J."/>
            <person name="Martin K."/>
            <person name="De Beer W."/>
            <person name="Kaster A.-K."/>
            <person name="Vollmers J."/>
            <person name="Poulsen M."/>
            <person name="Beemelmanns C."/>
        </authorList>
    </citation>
    <scope>NUCLEOTIDE SEQUENCE [LARGE SCALE GENOMIC DNA]</scope>
    <source>
        <strain evidence="5 6">RB20</strain>
    </source>
</reference>
<proteinExistence type="inferred from homology"/>
<name>A0A7K0D9U3_9NOCA</name>
<comment type="caution">
    <text evidence="5">The sequence shown here is derived from an EMBL/GenBank/DDBJ whole genome shotgun (WGS) entry which is preliminary data.</text>
</comment>
<evidence type="ECO:0000256" key="2">
    <source>
        <dbReference type="ARBA" id="ARBA00006411"/>
    </source>
</evidence>
<sequence>MERTWYVEGLEFVILMKRLLGRTLPPPFTYLSPTLQTRINALNEEARIWKQLRANWDPDLADLISWTGEPELRIEVSAWDPRDDGPALQYDMLCFRSGSRAALIEGFYNAAGTSCERYRIVECDPAELSSLIVEALPQAPAGTQGRVELSDYEISGRGGTDDWSRGGRSSFYDDGDNDLDVRSRGWQQSTKSLVGMIGFHQGNAEDDAQAGPMPPNAVVIDWADYLFWEDHPDDGRYLVELTPPVSAVGIDADGLRRRIDQKAAEVLRTSWEENSEPYARSSIFDD</sequence>
<keyword evidence="3" id="KW-0963">Cytoplasm</keyword>
<comment type="subcellular location">
    <subcellularLocation>
        <location evidence="1">Cytoplasm</location>
    </subcellularLocation>
</comment>
<protein>
    <submittedName>
        <fullName evidence="5">Uncharacterized protein</fullName>
    </submittedName>
</protein>
<dbReference type="AlphaFoldDB" id="A0A7K0D9U3"/>